<reference evidence="9 10" key="1">
    <citation type="submission" date="2016-12" db="EMBL/GenBank/DDBJ databases">
        <authorList>
            <person name="Song W.-J."/>
            <person name="Kurnit D.M."/>
        </authorList>
    </citation>
    <scope>NUCLEOTIDE SEQUENCE [LARGE SCALE GENOMIC DNA]</scope>
    <source>
        <strain evidence="9 10">DSM 12503</strain>
    </source>
</reference>
<dbReference type="Pfam" id="PF00528">
    <property type="entry name" value="BPD_transp_1"/>
    <property type="match status" value="1"/>
</dbReference>
<evidence type="ECO:0000256" key="4">
    <source>
        <dbReference type="ARBA" id="ARBA00022692"/>
    </source>
</evidence>
<comment type="similarity">
    <text evidence="7">Belongs to the binding-protein-dependent transport system permease family.</text>
</comment>
<keyword evidence="5 7" id="KW-1133">Transmembrane helix</keyword>
<sequence length="285" mass="32651">MKDSAVLQEYVKKKHPVVMAAQYLFIGIVTLLVLFPFYWMFVTAVKPVSEIFTYPPTLWPSEFHFNNFIAAIKETNFLILFKNSFIVTFSATVITVFINLLAGYAFAKFQFKGKEVCFFIVLSTLMIPIQVTMIPNYMIISRLHLLNNYWGLILPPCAEAFGLFLSRQFMSELPNELIESARIDGTTEFGIFRHIILPNSKSLLSVLIIFTVMWRWNDFQWPLIVLSDSKMYTVQIGLAMLNGSQYINWNMLMGASLIAILPVLIVFFIFQKQFVQGIASTGIKG</sequence>
<dbReference type="AlphaFoldDB" id="A0A1M7YNJ3"/>
<dbReference type="OrthoDB" id="9787837at2"/>
<name>A0A1M7YNJ3_9FIRM</name>
<protein>
    <submittedName>
        <fullName evidence="9">Alpha-1,4-digalacturonate transport system permease protein</fullName>
    </submittedName>
</protein>
<dbReference type="EMBL" id="FRFD01000019">
    <property type="protein sequence ID" value="SHO54234.1"/>
    <property type="molecule type" value="Genomic_DNA"/>
</dbReference>
<dbReference type="PANTHER" id="PTHR43744:SF8">
    <property type="entry name" value="SN-GLYCEROL-3-PHOSPHATE TRANSPORT SYSTEM PERMEASE PROTEIN UGPE"/>
    <property type="match status" value="1"/>
</dbReference>
<keyword evidence="3" id="KW-1003">Cell membrane</keyword>
<evidence type="ECO:0000256" key="6">
    <source>
        <dbReference type="ARBA" id="ARBA00023136"/>
    </source>
</evidence>
<keyword evidence="4 7" id="KW-0812">Transmembrane</keyword>
<evidence type="ECO:0000256" key="3">
    <source>
        <dbReference type="ARBA" id="ARBA00022475"/>
    </source>
</evidence>
<evidence type="ECO:0000313" key="10">
    <source>
        <dbReference type="Proteomes" id="UP000184612"/>
    </source>
</evidence>
<dbReference type="PROSITE" id="PS50928">
    <property type="entry name" value="ABC_TM1"/>
    <property type="match status" value="1"/>
</dbReference>
<keyword evidence="6 7" id="KW-0472">Membrane</keyword>
<feature type="transmembrane region" description="Helical" evidence="7">
    <location>
        <begin position="247"/>
        <end position="270"/>
    </location>
</feature>
<dbReference type="SUPFAM" id="SSF161098">
    <property type="entry name" value="MetI-like"/>
    <property type="match status" value="1"/>
</dbReference>
<proteinExistence type="inferred from homology"/>
<dbReference type="GO" id="GO:0055085">
    <property type="term" value="P:transmembrane transport"/>
    <property type="evidence" value="ECO:0007669"/>
    <property type="project" value="InterPro"/>
</dbReference>
<dbReference type="InterPro" id="IPR000515">
    <property type="entry name" value="MetI-like"/>
</dbReference>
<gene>
    <name evidence="9" type="ORF">SAMN02745217_04691</name>
</gene>
<evidence type="ECO:0000313" key="9">
    <source>
        <dbReference type="EMBL" id="SHO54234.1"/>
    </source>
</evidence>
<evidence type="ECO:0000256" key="2">
    <source>
        <dbReference type="ARBA" id="ARBA00022448"/>
    </source>
</evidence>
<dbReference type="STRING" id="1121345.SAMN02745217_04691"/>
<keyword evidence="2 7" id="KW-0813">Transport</keyword>
<feature type="transmembrane region" description="Helical" evidence="7">
    <location>
        <begin position="116"/>
        <end position="137"/>
    </location>
</feature>
<evidence type="ECO:0000256" key="7">
    <source>
        <dbReference type="RuleBase" id="RU363032"/>
    </source>
</evidence>
<dbReference type="InterPro" id="IPR035906">
    <property type="entry name" value="MetI-like_sf"/>
</dbReference>
<keyword evidence="10" id="KW-1185">Reference proteome</keyword>
<dbReference type="PANTHER" id="PTHR43744">
    <property type="entry name" value="ABC TRANSPORTER PERMEASE PROTEIN MG189-RELATED-RELATED"/>
    <property type="match status" value="1"/>
</dbReference>
<evidence type="ECO:0000256" key="5">
    <source>
        <dbReference type="ARBA" id="ARBA00022989"/>
    </source>
</evidence>
<comment type="subcellular location">
    <subcellularLocation>
        <location evidence="1 7">Cell membrane</location>
        <topology evidence="1 7">Multi-pass membrane protein</topology>
    </subcellularLocation>
</comment>
<evidence type="ECO:0000259" key="8">
    <source>
        <dbReference type="PROSITE" id="PS50928"/>
    </source>
</evidence>
<feature type="transmembrane region" description="Helical" evidence="7">
    <location>
        <begin position="85"/>
        <end position="107"/>
    </location>
</feature>
<accession>A0A1M7YNJ3</accession>
<dbReference type="RefSeq" id="WP_084558851.1">
    <property type="nucleotide sequence ID" value="NZ_FRFD01000019.1"/>
</dbReference>
<evidence type="ECO:0000256" key="1">
    <source>
        <dbReference type="ARBA" id="ARBA00004651"/>
    </source>
</evidence>
<dbReference type="GO" id="GO:0005886">
    <property type="term" value="C:plasma membrane"/>
    <property type="evidence" value="ECO:0007669"/>
    <property type="project" value="UniProtKB-SubCell"/>
</dbReference>
<feature type="domain" description="ABC transmembrane type-1" evidence="8">
    <location>
        <begin position="81"/>
        <end position="270"/>
    </location>
</feature>
<dbReference type="Gene3D" id="1.10.3720.10">
    <property type="entry name" value="MetI-like"/>
    <property type="match status" value="1"/>
</dbReference>
<organism evidence="9 10">
    <name type="scientific">Anaerocolumna xylanovorans DSM 12503</name>
    <dbReference type="NCBI Taxonomy" id="1121345"/>
    <lineage>
        <taxon>Bacteria</taxon>
        <taxon>Bacillati</taxon>
        <taxon>Bacillota</taxon>
        <taxon>Clostridia</taxon>
        <taxon>Lachnospirales</taxon>
        <taxon>Lachnospiraceae</taxon>
        <taxon>Anaerocolumna</taxon>
    </lineage>
</organism>
<feature type="transmembrane region" description="Helical" evidence="7">
    <location>
        <begin position="21"/>
        <end position="41"/>
    </location>
</feature>
<dbReference type="CDD" id="cd06261">
    <property type="entry name" value="TM_PBP2"/>
    <property type="match status" value="1"/>
</dbReference>
<dbReference type="Proteomes" id="UP000184612">
    <property type="component" value="Unassembled WGS sequence"/>
</dbReference>